<evidence type="ECO:0000313" key="3">
    <source>
        <dbReference type="Proteomes" id="UP000175707"/>
    </source>
</evidence>
<evidence type="ECO:0000259" key="1">
    <source>
        <dbReference type="Pfam" id="PF01656"/>
    </source>
</evidence>
<protein>
    <recommendedName>
        <fullName evidence="1">CobQ/CobB/MinD/ParA nucleotide binding domain-containing protein</fullName>
    </recommendedName>
</protein>
<sequence>MNQIFMIGGGKGGVGKSTVSMALVDALLEKGEQVVLVESDDSNPDAYKALNGIVPCEICNMDDEAGYIKLGNIIEANNKACIVVNTAARATAGLVQHGGIISDVARELKRNLVMLWPINRQRDSLELLNDFVENAQGYTAIYAVLNTYFGDPKKFARFHASKLKNKLTGFLEFPELNDLVADKLVDNRLALSNADAKLQIAERSALRRYREAAHKALGVAYG</sequence>
<proteinExistence type="predicted"/>
<reference evidence="2 3" key="1">
    <citation type="submission" date="2016-06" db="EMBL/GenBank/DDBJ databases">
        <title>Gene turnover analysis identifies the evolutionary adaptation of the extremophile Acidithiobacillus caldus.</title>
        <authorList>
            <person name="Zhang X."/>
        </authorList>
    </citation>
    <scope>NUCLEOTIDE SEQUENCE [LARGE SCALE GENOMIC DNA]</scope>
    <source>
        <strain evidence="2 3">S1</strain>
    </source>
</reference>
<evidence type="ECO:0000313" key="2">
    <source>
        <dbReference type="EMBL" id="OFC51912.1"/>
    </source>
</evidence>
<dbReference type="InterPro" id="IPR027417">
    <property type="entry name" value="P-loop_NTPase"/>
</dbReference>
<dbReference type="Pfam" id="PF01656">
    <property type="entry name" value="CbiA"/>
    <property type="match status" value="1"/>
</dbReference>
<accession>A0A1E7YTM2</accession>
<gene>
    <name evidence="2" type="ORF">BAE30_12445</name>
</gene>
<feature type="domain" description="CobQ/CobB/MinD/ParA nucleotide binding" evidence="1">
    <location>
        <begin position="6"/>
        <end position="135"/>
    </location>
</feature>
<dbReference type="SUPFAM" id="SSF52540">
    <property type="entry name" value="P-loop containing nucleoside triphosphate hydrolases"/>
    <property type="match status" value="1"/>
</dbReference>
<dbReference type="AlphaFoldDB" id="A0A1E7YTM2"/>
<dbReference type="InterPro" id="IPR002586">
    <property type="entry name" value="CobQ/CobB/MinD/ParA_Nub-bd_dom"/>
</dbReference>
<comment type="caution">
    <text evidence="2">The sequence shown here is derived from an EMBL/GenBank/DDBJ whole genome shotgun (WGS) entry which is preliminary data.</text>
</comment>
<dbReference type="Gene3D" id="3.40.50.300">
    <property type="entry name" value="P-loop containing nucleotide triphosphate hydrolases"/>
    <property type="match status" value="1"/>
</dbReference>
<organism evidence="2 3">
    <name type="scientific">Acidithiobacillus caldus</name>
    <dbReference type="NCBI Taxonomy" id="33059"/>
    <lineage>
        <taxon>Bacteria</taxon>
        <taxon>Pseudomonadati</taxon>
        <taxon>Pseudomonadota</taxon>
        <taxon>Acidithiobacillia</taxon>
        <taxon>Acidithiobacillales</taxon>
        <taxon>Acidithiobacillaceae</taxon>
        <taxon>Acidithiobacillus</taxon>
    </lineage>
</organism>
<dbReference type="Proteomes" id="UP000175707">
    <property type="component" value="Unassembled WGS sequence"/>
</dbReference>
<dbReference type="EMBL" id="LZYH01000806">
    <property type="protein sequence ID" value="OFC51912.1"/>
    <property type="molecule type" value="Genomic_DNA"/>
</dbReference>
<name>A0A1E7YTM2_9PROT</name>